<organism evidence="5 6">
    <name type="scientific">Mycobacteroides salmoniphilum</name>
    <dbReference type="NCBI Taxonomy" id="404941"/>
    <lineage>
        <taxon>Bacteria</taxon>
        <taxon>Bacillati</taxon>
        <taxon>Actinomycetota</taxon>
        <taxon>Actinomycetes</taxon>
        <taxon>Mycobacteriales</taxon>
        <taxon>Mycobacteriaceae</taxon>
        <taxon>Mycobacteroides</taxon>
    </lineage>
</organism>
<sequence length="473" mass="52515">MHTVGWTVEPLEGSAVTEASRDNVLIVHWHDLGRYLGVYGHPDVSSPHLDQLAADGILFTRAHATAPLCSPSRGSLFTGRYPQSNGLIGLAHHGWEYRAGVRTLPHILSGSGWHTALFGMQHETAYPGTLGFDEYDVSNSYCEYVVEHASRWLRNSPNAPFLLTAGFFETHRPFPRERYEPSDADTVNVPDYLPDTPEVRDDLAEFYGSIAVADAKVGELLDVLTETGLDENTWVVFMTDHGPALPRAKSTLYDAGTGIALIVRPPRGRTTASLRYDELFSGVDLLPTLLGLLGVDIPEEIQGISHADNILNPTGELEQVRSEVFTAKTYHDSFDPIRAIRTKNYSYIENYAPRPVLDLPWDIADSPPGRAVATHITNPRPHRELYDLVNDPGEAHNLLGLDANEKSQVIADDLALRLNDWREKTLDVIPSDFAGTRISERYTETFLRIHGRPGANRSAIADERGIEQQLRSP</sequence>
<dbReference type="PANTHER" id="PTHR45953">
    <property type="entry name" value="IDURONATE 2-SULFATASE"/>
    <property type="match status" value="1"/>
</dbReference>
<evidence type="ECO:0000256" key="1">
    <source>
        <dbReference type="ARBA" id="ARBA00008779"/>
    </source>
</evidence>
<dbReference type="GO" id="GO:0005737">
    <property type="term" value="C:cytoplasm"/>
    <property type="evidence" value="ECO:0007669"/>
    <property type="project" value="TreeGrafter"/>
</dbReference>
<dbReference type="InterPro" id="IPR024607">
    <property type="entry name" value="Sulfatase_CS"/>
</dbReference>
<dbReference type="PROSITE" id="PS00523">
    <property type="entry name" value="SULFATASE_1"/>
    <property type="match status" value="1"/>
</dbReference>
<dbReference type="InterPro" id="IPR017850">
    <property type="entry name" value="Alkaline_phosphatase_core_sf"/>
</dbReference>
<dbReference type="PANTHER" id="PTHR45953:SF1">
    <property type="entry name" value="IDURONATE 2-SULFATASE"/>
    <property type="match status" value="1"/>
</dbReference>
<evidence type="ECO:0000259" key="4">
    <source>
        <dbReference type="Pfam" id="PF00884"/>
    </source>
</evidence>
<evidence type="ECO:0000256" key="2">
    <source>
        <dbReference type="ARBA" id="ARBA00022723"/>
    </source>
</evidence>
<dbReference type="InterPro" id="IPR000917">
    <property type="entry name" value="Sulfatase_N"/>
</dbReference>
<keyword evidence="2" id="KW-0479">Metal-binding</keyword>
<evidence type="ECO:0000256" key="3">
    <source>
        <dbReference type="ARBA" id="ARBA00022801"/>
    </source>
</evidence>
<comment type="similarity">
    <text evidence="1">Belongs to the sulfatase family.</text>
</comment>
<dbReference type="GO" id="GO:0046872">
    <property type="term" value="F:metal ion binding"/>
    <property type="evidence" value="ECO:0007669"/>
    <property type="project" value="UniProtKB-KW"/>
</dbReference>
<dbReference type="Pfam" id="PF00884">
    <property type="entry name" value="Sulfatase"/>
    <property type="match status" value="1"/>
</dbReference>
<reference evidence="5 6" key="1">
    <citation type="journal article" date="2019" name="Sci. Rep.">
        <title>Extended insight into the Mycobacterium chelonae-abscessus complex through whole genome sequencing of Mycobacterium salmoniphilum outbreak and Mycobacterium salmoniphilum-like strains.</title>
        <authorList>
            <person name="Behra P.R.K."/>
            <person name="Das S."/>
            <person name="Pettersson B.M.F."/>
            <person name="Shirreff L."/>
            <person name="DuCote T."/>
            <person name="Jacobsson K.G."/>
            <person name="Ennis D.G."/>
            <person name="Kirsebom L.A."/>
        </authorList>
    </citation>
    <scope>NUCLEOTIDE SEQUENCE [LARGE SCALE GENOMIC DNA]</scope>
    <source>
        <strain evidence="5 6">DE 4585</strain>
    </source>
</reference>
<dbReference type="Gene3D" id="3.40.720.10">
    <property type="entry name" value="Alkaline Phosphatase, subunit A"/>
    <property type="match status" value="1"/>
</dbReference>
<name>A0A4R8RXS6_9MYCO</name>
<protein>
    <submittedName>
        <fullName evidence="5">Arylsulfatase</fullName>
        <ecNumber evidence="5">3.1.6.1</ecNumber>
    </submittedName>
</protein>
<feature type="domain" description="Sulfatase N-terminal" evidence="4">
    <location>
        <begin position="23"/>
        <end position="295"/>
    </location>
</feature>
<dbReference type="SUPFAM" id="SSF53649">
    <property type="entry name" value="Alkaline phosphatase-like"/>
    <property type="match status" value="1"/>
</dbReference>
<keyword evidence="3 5" id="KW-0378">Hydrolase</keyword>
<accession>A0A4R8RXS6</accession>
<dbReference type="CDD" id="cd16027">
    <property type="entry name" value="SGSH"/>
    <property type="match status" value="1"/>
</dbReference>
<dbReference type="Proteomes" id="UP000295117">
    <property type="component" value="Unassembled WGS sequence"/>
</dbReference>
<dbReference type="EMBL" id="PECH01000008">
    <property type="protein sequence ID" value="TDZ79386.1"/>
    <property type="molecule type" value="Genomic_DNA"/>
</dbReference>
<dbReference type="AlphaFoldDB" id="A0A4R8RXS6"/>
<evidence type="ECO:0000313" key="6">
    <source>
        <dbReference type="Proteomes" id="UP000295117"/>
    </source>
</evidence>
<evidence type="ECO:0000313" key="5">
    <source>
        <dbReference type="EMBL" id="TDZ79386.1"/>
    </source>
</evidence>
<gene>
    <name evidence="5" type="ORF">DE4585_03129</name>
</gene>
<dbReference type="EC" id="3.1.6.1" evidence="5"/>
<dbReference type="GO" id="GO:0004065">
    <property type="term" value="F:arylsulfatase activity"/>
    <property type="evidence" value="ECO:0007669"/>
    <property type="project" value="UniProtKB-EC"/>
</dbReference>
<comment type="caution">
    <text evidence="5">The sequence shown here is derived from an EMBL/GenBank/DDBJ whole genome shotgun (WGS) entry which is preliminary data.</text>
</comment>
<proteinExistence type="inferred from homology"/>